<reference evidence="5" key="1">
    <citation type="submission" date="2021-02" db="EMBL/GenBank/DDBJ databases">
        <authorList>
            <person name="Dougan E. K."/>
            <person name="Rhodes N."/>
            <person name="Thang M."/>
            <person name="Chan C."/>
        </authorList>
    </citation>
    <scope>NUCLEOTIDE SEQUENCE</scope>
</reference>
<organism evidence="5 6">
    <name type="scientific">Polarella glacialis</name>
    <name type="common">Dinoflagellate</name>
    <dbReference type="NCBI Taxonomy" id="89957"/>
    <lineage>
        <taxon>Eukaryota</taxon>
        <taxon>Sar</taxon>
        <taxon>Alveolata</taxon>
        <taxon>Dinophyceae</taxon>
        <taxon>Suessiales</taxon>
        <taxon>Suessiaceae</taxon>
        <taxon>Polarella</taxon>
    </lineage>
</organism>
<comment type="caution">
    <text evidence="5">The sequence shown here is derived from an EMBL/GenBank/DDBJ whole genome shotgun (WGS) entry which is preliminary data.</text>
</comment>
<dbReference type="AlphaFoldDB" id="A0A813D251"/>
<dbReference type="OrthoDB" id="44190at2759"/>
<evidence type="ECO:0000259" key="4">
    <source>
        <dbReference type="Pfam" id="PF04755"/>
    </source>
</evidence>
<name>A0A813D251_POLGL</name>
<dbReference type="Pfam" id="PF04755">
    <property type="entry name" value="PAP_fibrillin"/>
    <property type="match status" value="1"/>
</dbReference>
<dbReference type="PANTHER" id="PTHR35690">
    <property type="entry name" value="OS01G0363500 PROTEIN"/>
    <property type="match status" value="1"/>
</dbReference>
<keyword evidence="3" id="KW-0472">Membrane</keyword>
<dbReference type="PANTHER" id="PTHR35690:SF1">
    <property type="entry name" value="OS01G0363500 PROTEIN"/>
    <property type="match status" value="1"/>
</dbReference>
<gene>
    <name evidence="5" type="ORF">PGLA1383_LOCUS989</name>
</gene>
<evidence type="ECO:0000256" key="3">
    <source>
        <dbReference type="SAM" id="Phobius"/>
    </source>
</evidence>
<keyword evidence="2" id="KW-0934">Plastid</keyword>
<protein>
    <recommendedName>
        <fullName evidence="4">Plastid lipid-associated protein/fibrillin conserved domain-containing protein</fullName>
    </recommendedName>
</protein>
<proteinExistence type="predicted"/>
<feature type="transmembrane region" description="Helical" evidence="3">
    <location>
        <begin position="16"/>
        <end position="36"/>
    </location>
</feature>
<dbReference type="Proteomes" id="UP000654075">
    <property type="component" value="Unassembled WGS sequence"/>
</dbReference>
<keyword evidence="3" id="KW-1133">Transmembrane helix</keyword>
<dbReference type="EMBL" id="CAJNNV010000261">
    <property type="protein sequence ID" value="CAE8581985.1"/>
    <property type="molecule type" value="Genomic_DNA"/>
</dbReference>
<accession>A0A813D251</accession>
<evidence type="ECO:0000313" key="6">
    <source>
        <dbReference type="Proteomes" id="UP000654075"/>
    </source>
</evidence>
<comment type="subcellular location">
    <subcellularLocation>
        <location evidence="1">Plastid</location>
    </subcellularLocation>
</comment>
<sequence length="259" mass="28312">VCEPWRRHWLRQRKTILGVPAGGLLPVIVLAALAVAQQVTGPSSPAWAAPRPVMPSAAHAGGPLRTRSVAQAALEGSGAEDLQKSLSILAESALTKNTPPEEVYEAIRVLEKAKDRDGDSGFEQLLTGEWRLIYTTGTKKTEEEVGRISYVPITAVQRFDMGKSLIRNGIYLGPLSLEFEGTLRWIEATRRMEFDFEDLKICGSSVLLPDWLRAMAGMRSSTPYKKQPAFNFVAVDEKIAAARGAGGGVALWLRNELVQ</sequence>
<feature type="non-terminal residue" evidence="5">
    <location>
        <position position="1"/>
    </location>
</feature>
<evidence type="ECO:0000256" key="2">
    <source>
        <dbReference type="ARBA" id="ARBA00022640"/>
    </source>
</evidence>
<evidence type="ECO:0000313" key="5">
    <source>
        <dbReference type="EMBL" id="CAE8581985.1"/>
    </source>
</evidence>
<dbReference type="GO" id="GO:0009536">
    <property type="term" value="C:plastid"/>
    <property type="evidence" value="ECO:0007669"/>
    <property type="project" value="UniProtKB-SubCell"/>
</dbReference>
<evidence type="ECO:0000256" key="1">
    <source>
        <dbReference type="ARBA" id="ARBA00004474"/>
    </source>
</evidence>
<keyword evidence="6" id="KW-1185">Reference proteome</keyword>
<keyword evidence="3" id="KW-0812">Transmembrane</keyword>
<dbReference type="OMA" id="FWCRCRQ"/>
<dbReference type="InterPro" id="IPR006843">
    <property type="entry name" value="PAP/fibrillin_dom"/>
</dbReference>
<feature type="domain" description="Plastid lipid-associated protein/fibrillin conserved" evidence="4">
    <location>
        <begin position="95"/>
        <end position="220"/>
    </location>
</feature>